<feature type="domain" description="Bacteriophage lambda Replication protein O N-terminal" evidence="3">
    <location>
        <begin position="5"/>
        <end position="102"/>
    </location>
</feature>
<feature type="compositionally biased region" description="Low complexity" evidence="2">
    <location>
        <begin position="128"/>
        <end position="141"/>
    </location>
</feature>
<sequence length="294" mass="34419">MADVQPENGFTKIANEILEEMQKYKFNLNEVKVIMCLWRFTYGFQRKKHNMSLSFIENHTGLTRTRVNNSLKNMIKNNVVMAEKGAANKGNLYSFNKNYDEWKTEKYSCFGSVQNDTSVQGDTSVQNDTTSSVQDDTTSSVRNDTQERKDKEISKEKDDRQMDKPNPFSEYEKHFGISSAVFKADVDHWMDNSNFKEPEEIIVEVIRRSSLHTPRNPAKYINTSLSNLHKASLFTLQDVLKHYSKNDRKPNNKKPTSVEMYSKRGYFSKDECQTWTREQWAQWEEELQNDPDLL</sequence>
<dbReference type="Pfam" id="PF07261">
    <property type="entry name" value="DnaB_2"/>
    <property type="match status" value="1"/>
</dbReference>
<evidence type="ECO:0000259" key="3">
    <source>
        <dbReference type="Pfam" id="PF04492"/>
    </source>
</evidence>
<dbReference type="EMBL" id="JACSQM010000015">
    <property type="protein sequence ID" value="MBD7966252.1"/>
    <property type="molecule type" value="Genomic_DNA"/>
</dbReference>
<keyword evidence="6" id="KW-1185">Reference proteome</keyword>
<organism evidence="5 6">
    <name type="scientific">Fictibacillus norfolkensis</name>
    <dbReference type="NCBI Taxonomy" id="2762233"/>
    <lineage>
        <taxon>Bacteria</taxon>
        <taxon>Bacillati</taxon>
        <taxon>Bacillota</taxon>
        <taxon>Bacilli</taxon>
        <taxon>Bacillales</taxon>
        <taxon>Fictibacillaceae</taxon>
        <taxon>Fictibacillus</taxon>
    </lineage>
</organism>
<feature type="domain" description="DnaB/C C-terminal" evidence="4">
    <location>
        <begin position="168"/>
        <end position="242"/>
    </location>
</feature>
<dbReference type="Gene3D" id="1.10.10.10">
    <property type="entry name" value="Winged helix-like DNA-binding domain superfamily/Winged helix DNA-binding domain"/>
    <property type="match status" value="1"/>
</dbReference>
<protein>
    <submittedName>
        <fullName evidence="5">Replication protein</fullName>
    </submittedName>
</protein>
<feature type="region of interest" description="Disordered" evidence="2">
    <location>
        <begin position="118"/>
        <end position="170"/>
    </location>
</feature>
<comment type="caution">
    <text evidence="5">The sequence shown here is derived from an EMBL/GenBank/DDBJ whole genome shotgun (WGS) entry which is preliminary data.</text>
</comment>
<dbReference type="InterPro" id="IPR036388">
    <property type="entry name" value="WH-like_DNA-bd_sf"/>
</dbReference>
<proteinExistence type="inferred from homology"/>
<dbReference type="Gene3D" id="1.10.10.630">
    <property type="entry name" value="DnaD domain-like"/>
    <property type="match status" value="1"/>
</dbReference>
<feature type="compositionally biased region" description="Polar residues" evidence="2">
    <location>
        <begin position="118"/>
        <end position="127"/>
    </location>
</feature>
<evidence type="ECO:0000313" key="6">
    <source>
        <dbReference type="Proteomes" id="UP000603641"/>
    </source>
</evidence>
<dbReference type="InterPro" id="IPR006497">
    <property type="entry name" value="Phage_lambda_VrpO_N"/>
</dbReference>
<comment type="similarity">
    <text evidence="1">Belongs to the DnaB/DnaD family.</text>
</comment>
<dbReference type="Proteomes" id="UP000603641">
    <property type="component" value="Unassembled WGS sequence"/>
</dbReference>
<dbReference type="InterPro" id="IPR006343">
    <property type="entry name" value="DnaB/C_C"/>
</dbReference>
<name>A0ABR8SS25_9BACL</name>
<feature type="compositionally biased region" description="Basic and acidic residues" evidence="2">
    <location>
        <begin position="144"/>
        <end position="163"/>
    </location>
</feature>
<evidence type="ECO:0000313" key="5">
    <source>
        <dbReference type="EMBL" id="MBD7966252.1"/>
    </source>
</evidence>
<dbReference type="NCBIfam" id="TIGR01610">
    <property type="entry name" value="phage_O_Nterm"/>
    <property type="match status" value="1"/>
</dbReference>
<evidence type="ECO:0000256" key="2">
    <source>
        <dbReference type="SAM" id="MobiDB-lite"/>
    </source>
</evidence>
<reference evidence="5 6" key="1">
    <citation type="submission" date="2020-08" db="EMBL/GenBank/DDBJ databases">
        <title>A Genomic Blueprint of the Chicken Gut Microbiome.</title>
        <authorList>
            <person name="Gilroy R."/>
            <person name="Ravi A."/>
            <person name="Getino M."/>
            <person name="Pursley I."/>
            <person name="Horton D.L."/>
            <person name="Alikhan N.-F."/>
            <person name="Baker D."/>
            <person name="Gharbi K."/>
            <person name="Hall N."/>
            <person name="Watson M."/>
            <person name="Adriaenssens E.M."/>
            <person name="Foster-Nyarko E."/>
            <person name="Jarju S."/>
            <person name="Secka A."/>
            <person name="Antonio M."/>
            <person name="Oren A."/>
            <person name="Chaudhuri R."/>
            <person name="La Ragione R.M."/>
            <person name="Hildebrand F."/>
            <person name="Pallen M.J."/>
        </authorList>
    </citation>
    <scope>NUCLEOTIDE SEQUENCE [LARGE SCALE GENOMIC DNA]</scope>
    <source>
        <strain evidence="5 6">Sa2CUA10</strain>
    </source>
</reference>
<dbReference type="Pfam" id="PF04492">
    <property type="entry name" value="Phage_rep_O"/>
    <property type="match status" value="1"/>
</dbReference>
<evidence type="ECO:0000256" key="1">
    <source>
        <dbReference type="ARBA" id="ARBA00093462"/>
    </source>
</evidence>
<gene>
    <name evidence="5" type="ORF">H9648_19585</name>
</gene>
<dbReference type="RefSeq" id="WP_191755395.1">
    <property type="nucleotide sequence ID" value="NZ_JACSQM010000015.1"/>
</dbReference>
<dbReference type="InterPro" id="IPR034829">
    <property type="entry name" value="DnaD-like_sf"/>
</dbReference>
<evidence type="ECO:0000259" key="4">
    <source>
        <dbReference type="Pfam" id="PF07261"/>
    </source>
</evidence>
<accession>A0ABR8SS25</accession>